<protein>
    <submittedName>
        <fullName evidence="2">Uncharacterized protein</fullName>
    </submittedName>
</protein>
<keyword evidence="1" id="KW-0812">Transmembrane</keyword>
<evidence type="ECO:0000256" key="1">
    <source>
        <dbReference type="SAM" id="Phobius"/>
    </source>
</evidence>
<dbReference type="Proteomes" id="UP000001492">
    <property type="component" value="Chromosome 1"/>
</dbReference>
<dbReference type="OrthoDB" id="7173940at2"/>
<dbReference type="EMBL" id="CP002395">
    <property type="protein sequence ID" value="ADU13230.1"/>
    <property type="molecule type" value="Genomic_DNA"/>
</dbReference>
<keyword evidence="1" id="KW-1133">Transmembrane helix</keyword>
<gene>
    <name evidence="2" type="ordered locus">Astex_1564</name>
</gene>
<dbReference type="RefSeq" id="WP_013479060.1">
    <property type="nucleotide sequence ID" value="NC_014816.1"/>
</dbReference>
<dbReference type="KEGG" id="aex:Astex_1564"/>
<organism evidence="2 3">
    <name type="scientific">Asticcacaulis excentricus (strain ATCC 15261 / DSM 4724 / KCTC 12464 / NCIMB 9791 / VKM B-1370 / CB 48)</name>
    <dbReference type="NCBI Taxonomy" id="573065"/>
    <lineage>
        <taxon>Bacteria</taxon>
        <taxon>Pseudomonadati</taxon>
        <taxon>Pseudomonadota</taxon>
        <taxon>Alphaproteobacteria</taxon>
        <taxon>Caulobacterales</taxon>
        <taxon>Caulobacteraceae</taxon>
        <taxon>Asticcacaulis</taxon>
    </lineage>
</organism>
<evidence type="ECO:0000313" key="2">
    <source>
        <dbReference type="EMBL" id="ADU13230.1"/>
    </source>
</evidence>
<feature type="transmembrane region" description="Helical" evidence="1">
    <location>
        <begin position="34"/>
        <end position="56"/>
    </location>
</feature>
<keyword evidence="1" id="KW-0472">Membrane</keyword>
<proteinExistence type="predicted"/>
<sequence>MTPSSQFTETAASLSIEVRNLFYGSAQGKVAIDALAFLVIFLSALIFGAFALAIYYRRPSPNRC</sequence>
<dbReference type="AlphaFoldDB" id="E8RQC8"/>
<name>E8RQC8_ASTEC</name>
<evidence type="ECO:0000313" key="3">
    <source>
        <dbReference type="Proteomes" id="UP000001492"/>
    </source>
</evidence>
<keyword evidence="3" id="KW-1185">Reference proteome</keyword>
<accession>E8RQC8</accession>
<reference evidence="3" key="1">
    <citation type="submission" date="2010-12" db="EMBL/GenBank/DDBJ databases">
        <title>Complete sequence of chromosome 1 of Asticcacaulis excentricus CB 48.</title>
        <authorList>
            <consortium name="US DOE Joint Genome Institute"/>
            <person name="Lucas S."/>
            <person name="Copeland A."/>
            <person name="Lapidus A."/>
            <person name="Cheng J.-F."/>
            <person name="Bruce D."/>
            <person name="Goodwin L."/>
            <person name="Pitluck S."/>
            <person name="Teshima H."/>
            <person name="Davenport K."/>
            <person name="Detter J.C."/>
            <person name="Han C."/>
            <person name="Tapia R."/>
            <person name="Land M."/>
            <person name="Hauser L."/>
            <person name="Jeffries C."/>
            <person name="Kyrpides N."/>
            <person name="Ivanova N."/>
            <person name="Ovchinnikova G."/>
            <person name="Brun Y.V."/>
            <person name="Woyke T."/>
        </authorList>
    </citation>
    <scope>NUCLEOTIDE SEQUENCE [LARGE SCALE GENOMIC DNA]</scope>
    <source>
        <strain evidence="3">ATCC 15261 / DSM 4724 / KCTC 12464 / NCIMB 9791 / VKM B-1370 / CB 48</strain>
    </source>
</reference>
<dbReference type="HOGENOM" id="CLU_2857972_0_0_5"/>